<comment type="caution">
    <text evidence="1">The sequence shown here is derived from an EMBL/GenBank/DDBJ whole genome shotgun (WGS) entry which is preliminary data.</text>
</comment>
<keyword evidence="1" id="KW-0808">Transferase</keyword>
<dbReference type="GeneID" id="97555536"/>
<dbReference type="Proteomes" id="UP000076796">
    <property type="component" value="Unassembled WGS sequence"/>
</dbReference>
<reference evidence="1" key="1">
    <citation type="journal article" date="2016" name="Genome Announc.">
        <title>Draft genomes of two strains of Paenibacillus glucanolyticus with capability to degrade lignocellulose.</title>
        <authorList>
            <person name="Mathews S.L."/>
            <person name="Pawlak J."/>
            <person name="Grunden A.M."/>
        </authorList>
    </citation>
    <scope>NUCLEOTIDE SEQUENCE [LARGE SCALE GENOMIC DNA]</scope>
    <source>
        <strain evidence="1">SLM1</strain>
    </source>
</reference>
<name>A0A163M9T9_9BACL</name>
<dbReference type="GO" id="GO:0016740">
    <property type="term" value="F:transferase activity"/>
    <property type="evidence" value="ECO:0007669"/>
    <property type="project" value="UniProtKB-KW"/>
</dbReference>
<dbReference type="EMBL" id="LWMH01000001">
    <property type="protein sequence ID" value="KZS48872.1"/>
    <property type="molecule type" value="Genomic_DNA"/>
</dbReference>
<dbReference type="OrthoDB" id="1837968at2"/>
<dbReference type="Gene3D" id="3.40.50.2000">
    <property type="entry name" value="Glycogen Phosphorylase B"/>
    <property type="match status" value="1"/>
</dbReference>
<keyword evidence="2" id="KW-1185">Reference proteome</keyword>
<gene>
    <name evidence="1" type="ORF">AWU65_24525</name>
</gene>
<evidence type="ECO:0000313" key="2">
    <source>
        <dbReference type="Proteomes" id="UP000076796"/>
    </source>
</evidence>
<dbReference type="AlphaFoldDB" id="A0A163M9T9"/>
<protein>
    <submittedName>
        <fullName evidence="1">Glycosyltransferase</fullName>
    </submittedName>
</protein>
<proteinExistence type="predicted"/>
<evidence type="ECO:0000313" key="1">
    <source>
        <dbReference type="EMBL" id="KZS48872.1"/>
    </source>
</evidence>
<sequence length="427" mass="48130">MKVAILTMFTGLSSTYSLVNVVAEQLRMLLDAHVATKLLVSEQFTDEEKVGVFLDERIEWARIAGNWSPKHIEWNDDSKSNGRVHHSFFEEAGVIALDLERHLSDVDYCLMHDILYLSEYLLYNVAVRTAQQQLPNVRFIAFSHSAPAPRPHNSVWPFAARYTPMANTIYAYPSASGISALAKQYDVPEGLCRVVSNSLNNLSFFSDEVGALARKVDLLSPDYLVVYPARLAFGKQPEKVAALCGAIKKLTKRNVTVLFCDFPSSDIDPNTYKTLIQMAGYENGLSFQDTVFTTDIGFEEGFPRKGILELFTLSNLFICPSLSEALPLMVLEAASRGNYLVVNEGVPALEELGKKLGAYMMRWYAHNTGVPATQTYDQSERIYLQEHAAKIVAKMQYDSVIHAKTITRQQFSPQWVWRNHLEPLLRK</sequence>
<accession>A0A163M9T9</accession>
<organism evidence="1 2">
    <name type="scientific">Paenibacillus glucanolyticus</name>
    <dbReference type="NCBI Taxonomy" id="59843"/>
    <lineage>
        <taxon>Bacteria</taxon>
        <taxon>Bacillati</taxon>
        <taxon>Bacillota</taxon>
        <taxon>Bacilli</taxon>
        <taxon>Bacillales</taxon>
        <taxon>Paenibacillaceae</taxon>
        <taxon>Paenibacillus</taxon>
    </lineage>
</organism>
<dbReference type="SUPFAM" id="SSF53756">
    <property type="entry name" value="UDP-Glycosyltransferase/glycogen phosphorylase"/>
    <property type="match status" value="1"/>
</dbReference>
<dbReference type="RefSeq" id="WP_063479625.1">
    <property type="nucleotide sequence ID" value="NZ_CP147845.1"/>
</dbReference>